<feature type="region of interest" description="Disordered" evidence="1">
    <location>
        <begin position="206"/>
        <end position="258"/>
    </location>
</feature>
<dbReference type="InterPro" id="IPR052383">
    <property type="entry name" value="Anti-sigma-E_RseA-like"/>
</dbReference>
<proteinExistence type="predicted"/>
<reference evidence="4" key="1">
    <citation type="journal article" date="2019" name="Int. J. Syst. Evol. Microbiol.">
        <title>The Global Catalogue of Microorganisms (GCM) 10K type strain sequencing project: providing services to taxonomists for standard genome sequencing and annotation.</title>
        <authorList>
            <consortium name="The Broad Institute Genomics Platform"/>
            <consortium name="The Broad Institute Genome Sequencing Center for Infectious Disease"/>
            <person name="Wu L."/>
            <person name="Ma J."/>
        </authorList>
    </citation>
    <scope>NUCLEOTIDE SEQUENCE [LARGE SCALE GENOMIC DNA]</scope>
    <source>
        <strain evidence="4">CCUG 49679</strain>
    </source>
</reference>
<gene>
    <name evidence="3" type="ORF">ACFO0E_13845</name>
</gene>
<dbReference type="EMBL" id="JBHSEO010000058">
    <property type="protein sequence ID" value="MFC4417483.1"/>
    <property type="molecule type" value="Genomic_DNA"/>
</dbReference>
<evidence type="ECO:0000313" key="4">
    <source>
        <dbReference type="Proteomes" id="UP001596015"/>
    </source>
</evidence>
<dbReference type="Pfam" id="PF03872">
    <property type="entry name" value="RseA_N"/>
    <property type="match status" value="1"/>
</dbReference>
<dbReference type="PANTHER" id="PTHR38104:SF1">
    <property type="entry name" value="ANTI-SIGMA-E FACTOR RSEA"/>
    <property type="match status" value="1"/>
</dbReference>
<feature type="domain" description="Anti sigma-E protein RseA N-terminal" evidence="2">
    <location>
        <begin position="6"/>
        <end position="79"/>
    </location>
</feature>
<evidence type="ECO:0000313" key="3">
    <source>
        <dbReference type="EMBL" id="MFC4417483.1"/>
    </source>
</evidence>
<comment type="caution">
    <text evidence="3">The sequence shown here is derived from an EMBL/GenBank/DDBJ whole genome shotgun (WGS) entry which is preliminary data.</text>
</comment>
<dbReference type="PANTHER" id="PTHR38104">
    <property type="match status" value="1"/>
</dbReference>
<organism evidence="3 4">
    <name type="scientific">Chromohalobacter beijerinckii</name>
    <dbReference type="NCBI Taxonomy" id="86179"/>
    <lineage>
        <taxon>Bacteria</taxon>
        <taxon>Pseudomonadati</taxon>
        <taxon>Pseudomonadota</taxon>
        <taxon>Gammaproteobacteria</taxon>
        <taxon>Oceanospirillales</taxon>
        <taxon>Halomonadaceae</taxon>
        <taxon>Chromohalobacter</taxon>
    </lineage>
</organism>
<feature type="region of interest" description="Disordered" evidence="1">
    <location>
        <begin position="120"/>
        <end position="157"/>
    </location>
</feature>
<dbReference type="CDD" id="cd16328">
    <property type="entry name" value="RseA_N"/>
    <property type="match status" value="1"/>
</dbReference>
<evidence type="ECO:0000259" key="2">
    <source>
        <dbReference type="Pfam" id="PF03872"/>
    </source>
</evidence>
<dbReference type="InterPro" id="IPR036147">
    <property type="entry name" value="Anti-sigma_E_RseA_N_sf"/>
</dbReference>
<accession>A0ABV8XGB1</accession>
<keyword evidence="4" id="KW-1185">Reference proteome</keyword>
<dbReference type="InterPro" id="IPR005572">
    <property type="entry name" value="Anti-sigma_E_RseA_N"/>
</dbReference>
<protein>
    <submittedName>
        <fullName evidence="3">Sigma-E factor negative regulatory protein</fullName>
    </submittedName>
</protein>
<sequence length="258" mass="26591">MNQNVRESLSALMDNEGDELEIRRVMRSLQDAPEDAETWRRYHLARSMMQRDRGVDVSADLSAGIMARLADEPGLQEATTPGTRRAVPFSFAGSAAIAAAVSLMVITGVQVYNANSPSGASGDGAEFASGNASSVETPSAEGGASVQPASLQSAPSGNGIGARLASFGGDGTGFLTSSPGANPVFPSLAPSSPSGAMEASMDASLFSDSPRQATRSDHEQARLLQAYLNQQQAGGSDEAWMSSSRTANGSGAEVSSQR</sequence>
<dbReference type="SUPFAM" id="SSF89069">
    <property type="entry name" value="N-terminal, cytoplasmic domain of anti-sigmaE factor RseA"/>
    <property type="match status" value="1"/>
</dbReference>
<dbReference type="Gene3D" id="1.10.10.880">
    <property type="entry name" value="Anti sigma-E protein RseA, N-terminal domain"/>
    <property type="match status" value="1"/>
</dbReference>
<dbReference type="Proteomes" id="UP001596015">
    <property type="component" value="Unassembled WGS sequence"/>
</dbReference>
<feature type="compositionally biased region" description="Polar residues" evidence="1">
    <location>
        <begin position="147"/>
        <end position="156"/>
    </location>
</feature>
<evidence type="ECO:0000256" key="1">
    <source>
        <dbReference type="SAM" id="MobiDB-lite"/>
    </source>
</evidence>
<dbReference type="RefSeq" id="WP_246894627.1">
    <property type="nucleotide sequence ID" value="NZ_JAKGAK010000001.1"/>
</dbReference>
<feature type="compositionally biased region" description="Polar residues" evidence="1">
    <location>
        <begin position="241"/>
        <end position="258"/>
    </location>
</feature>
<name>A0ABV8XGB1_9GAMM</name>